<keyword evidence="11" id="KW-0479">Metal-binding</keyword>
<dbReference type="InterPro" id="IPR050749">
    <property type="entry name" value="Glycosyl_Hydrolase_47"/>
</dbReference>
<evidence type="ECO:0000313" key="15">
    <source>
        <dbReference type="EMBL" id="KAF2251030.1"/>
    </source>
</evidence>
<proteinExistence type="inferred from homology"/>
<comment type="catalytic activity">
    <reaction evidence="10">
        <text>N(4)-(alpha-D-Man-(1-&gt;2)-alpha-D-Man-(1-&gt;2)-alpha-D-Man-(1-&gt;3)-[alpha-D-Man-(1-&gt;2)-alpha-D-Man-(1-&gt;3)-[alpha-D-Man-(1-&gt;2)-alpha-D-Man-(1-&gt;6)]-alpha-D-Man-(1-&gt;6)]-beta-D-Man-(1-&gt;4)-beta-D-GlcNAc-(1-&gt;4)-beta-D-GlcNAc)-L-asparaginyl-[protein] (N-glucan mannose isomer 9A1,2,3B1,2,3) + 4 H2O = N(4)-(alpha-D-Man-(1-&gt;3)-[alpha-D-Man-(1-&gt;3)-[alpha-D-Man-(1-&gt;6)]-alpha-D-Man-(1-&gt;6)]-beta-D-Man-(1-&gt;4)-beta-D-GlcNAc-(1-&gt;4)-beta-D-GlcNAc)-L-asparaginyl-[protein] (N-glucan mannose isomer 5A1,2) + 4 beta-D-mannose</text>
        <dbReference type="Rhea" id="RHEA:56008"/>
        <dbReference type="Rhea" id="RHEA-COMP:14356"/>
        <dbReference type="Rhea" id="RHEA-COMP:14367"/>
        <dbReference type="ChEBI" id="CHEBI:15377"/>
        <dbReference type="ChEBI" id="CHEBI:28563"/>
        <dbReference type="ChEBI" id="CHEBI:59087"/>
        <dbReference type="ChEBI" id="CHEBI:139493"/>
        <dbReference type="EC" id="3.2.1.113"/>
    </reaction>
</comment>
<feature type="signal peptide" evidence="14">
    <location>
        <begin position="1"/>
        <end position="20"/>
    </location>
</feature>
<evidence type="ECO:0000256" key="14">
    <source>
        <dbReference type="SAM" id="SignalP"/>
    </source>
</evidence>
<evidence type="ECO:0000256" key="11">
    <source>
        <dbReference type="PIRSR" id="PIRSR601382-2"/>
    </source>
</evidence>
<dbReference type="GO" id="GO:0016020">
    <property type="term" value="C:membrane"/>
    <property type="evidence" value="ECO:0007669"/>
    <property type="project" value="InterPro"/>
</dbReference>
<evidence type="ECO:0000256" key="1">
    <source>
        <dbReference type="ARBA" id="ARBA00001913"/>
    </source>
</evidence>
<comment type="catalytic activity">
    <reaction evidence="9">
        <text>N(4)-(alpha-D-Man-(1-&gt;2)-alpha-D-Man-(1-&gt;2)-alpha-D-Man-(1-&gt;3)-[alpha-D-Man-(1-&gt;3)-[alpha-D-Man-(1-&gt;2)-alpha-D-Man-(1-&gt;6)]-alpha-D-Man-(1-&gt;6)]-beta-D-Man-(1-&gt;4)-beta-D-GlcNAc-(1-&gt;4)-beta-D-GlcNAc)-L-asparaginyl-[protein] (N-glucan mannose isomer 8A1,2,3B1,3) + 3 H2O = N(4)-(alpha-D-Man-(1-&gt;3)-[alpha-D-Man-(1-&gt;3)-[alpha-D-Man-(1-&gt;6)]-alpha-D-Man-(1-&gt;6)]-beta-D-Man-(1-&gt;4)-beta-D-GlcNAc-(1-&gt;4)-beta-D-GlcNAc)-L-asparaginyl-[protein] (N-glucan mannose isomer 5A1,2) + 3 beta-D-mannose</text>
        <dbReference type="Rhea" id="RHEA:56028"/>
        <dbReference type="Rhea" id="RHEA-COMP:14358"/>
        <dbReference type="Rhea" id="RHEA-COMP:14367"/>
        <dbReference type="ChEBI" id="CHEBI:15377"/>
        <dbReference type="ChEBI" id="CHEBI:28563"/>
        <dbReference type="ChEBI" id="CHEBI:59087"/>
        <dbReference type="ChEBI" id="CHEBI:60628"/>
        <dbReference type="EC" id="3.2.1.113"/>
    </reaction>
</comment>
<keyword evidence="5 13" id="KW-0378">Hydrolase</keyword>
<dbReference type="GO" id="GO:0036503">
    <property type="term" value="P:ERAD pathway"/>
    <property type="evidence" value="ECO:0007669"/>
    <property type="project" value="UniProtKB-ARBA"/>
</dbReference>
<comment type="pathway">
    <text evidence="2">Protein modification; protein glycosylation.</text>
</comment>
<evidence type="ECO:0000256" key="13">
    <source>
        <dbReference type="RuleBase" id="RU361193"/>
    </source>
</evidence>
<dbReference type="GeneID" id="54581988"/>
<evidence type="ECO:0000256" key="4">
    <source>
        <dbReference type="ARBA" id="ARBA00022729"/>
    </source>
</evidence>
<comment type="similarity">
    <text evidence="3 13">Belongs to the glycosyl hydrolase 47 family.</text>
</comment>
<evidence type="ECO:0000256" key="3">
    <source>
        <dbReference type="ARBA" id="ARBA00007658"/>
    </source>
</evidence>
<dbReference type="Pfam" id="PF01532">
    <property type="entry name" value="Glyco_hydro_47"/>
    <property type="match status" value="1"/>
</dbReference>
<protein>
    <recommendedName>
        <fullName evidence="13">alpha-1,2-Mannosidase</fullName>
        <ecNumber evidence="13">3.2.1.-</ecNumber>
    </recommendedName>
</protein>
<keyword evidence="4 14" id="KW-0732">Signal</keyword>
<name>A0A6A6IN92_9PLEO</name>
<evidence type="ECO:0000256" key="5">
    <source>
        <dbReference type="ARBA" id="ARBA00022801"/>
    </source>
</evidence>
<feature type="binding site" evidence="11">
    <location>
        <position position="549"/>
    </location>
    <ligand>
        <name>Ca(2+)</name>
        <dbReference type="ChEBI" id="CHEBI:29108"/>
    </ligand>
</feature>
<dbReference type="Gene3D" id="1.50.10.10">
    <property type="match status" value="1"/>
</dbReference>
<evidence type="ECO:0000256" key="12">
    <source>
        <dbReference type="PIRSR" id="PIRSR601382-3"/>
    </source>
</evidence>
<dbReference type="InterPro" id="IPR001382">
    <property type="entry name" value="Glyco_hydro_47"/>
</dbReference>
<dbReference type="InterPro" id="IPR036026">
    <property type="entry name" value="Seven-hairpin_glycosidases"/>
</dbReference>
<dbReference type="UniPathway" id="UPA00378"/>
<keyword evidence="8 13" id="KW-0326">Glycosidase</keyword>
<dbReference type="PANTHER" id="PTHR11742">
    <property type="entry name" value="MANNOSYL-OLIGOSACCHARIDE ALPHA-1,2-MANNOSIDASE-RELATED"/>
    <property type="match status" value="1"/>
</dbReference>
<evidence type="ECO:0000256" key="7">
    <source>
        <dbReference type="ARBA" id="ARBA00023180"/>
    </source>
</evidence>
<dbReference type="EC" id="3.2.1.-" evidence="13"/>
<dbReference type="GO" id="GO:0005975">
    <property type="term" value="P:carbohydrate metabolic process"/>
    <property type="evidence" value="ECO:0007669"/>
    <property type="project" value="InterPro"/>
</dbReference>
<keyword evidence="6 12" id="KW-1015">Disulfide bond</keyword>
<accession>A0A6A6IN92</accession>
<gene>
    <name evidence="15" type="ORF">BU26DRAFT_517774</name>
</gene>
<evidence type="ECO:0000256" key="6">
    <source>
        <dbReference type="ARBA" id="ARBA00023157"/>
    </source>
</evidence>
<dbReference type="SUPFAM" id="SSF48225">
    <property type="entry name" value="Seven-hairpin glycosidases"/>
    <property type="match status" value="1"/>
</dbReference>
<comment type="cofactor">
    <cofactor evidence="1 11">
        <name>Ca(2+)</name>
        <dbReference type="ChEBI" id="CHEBI:29108"/>
    </cofactor>
</comment>
<evidence type="ECO:0000256" key="2">
    <source>
        <dbReference type="ARBA" id="ARBA00004922"/>
    </source>
</evidence>
<sequence length="562" mass="63240">MGWLNKISSFVSFVFLTADATQNPFNARDGYPYPNVTYPGQKGRDYDYTGFDPNQTRRAEAVIEMFRFAWNGYYTYAFPNDDLLPVNDSYSNSRNGWGVIAVDGLDTAIITEQTDIVNQILDFIPTIDFTKTGYGEKDGALEVVSLFETNIRYIGGLLSSYDLLKGPFKHLDVDDDKVDALLDQCVTLADTLKFAFDTPSGIPVNNVFINNQTFAQRYRMQDGTWSAGLAELGTLVLEWQHLSDLAGDPEYGELAQKAMSYFLDPSDEVWPGLTGGNFSVETGNIIDAYGGWTSGNDSAYEYLIKMYVYDPEEYSLYGKRFMDAADSTIEYLLSHPSSRPDLTMAGAFAGTTVANYSEQLACFIGGSFILGSTALNKPEYLKYGLEFCEFCANGYRYAPAGIGPIIYSWNLTELSWPQFQNQSDFYEKSGWFIDDNKSFLNGQAPEAIESWYYAYQVTGNQYWRDVAWAYTLAQNRTERVGSGFSSILNIFEEDGGGYENRMASYMLAEVLKYQYLIQAPEERKGVWDVEYAPRGVGQGGNVNLFVYNTEAHPFRVKAKRPV</sequence>
<dbReference type="FunFam" id="1.50.10.10:FF:000047">
    <property type="entry name" value="Mannosyl-oligosaccharide alpha-1,2-mannosidase"/>
    <property type="match status" value="1"/>
</dbReference>
<evidence type="ECO:0000256" key="8">
    <source>
        <dbReference type="ARBA" id="ARBA00023295"/>
    </source>
</evidence>
<dbReference type="Proteomes" id="UP000800094">
    <property type="component" value="Unassembled WGS sequence"/>
</dbReference>
<dbReference type="GO" id="GO:0005783">
    <property type="term" value="C:endoplasmic reticulum"/>
    <property type="evidence" value="ECO:0007669"/>
    <property type="project" value="TreeGrafter"/>
</dbReference>
<keyword evidence="16" id="KW-1185">Reference proteome</keyword>
<dbReference type="PANTHER" id="PTHR11742:SF101">
    <property type="entry name" value="MANNOSYL-OLIGOSACCHARIDE ALPHA-1,2-MANNOSIDASE 1B"/>
    <property type="match status" value="1"/>
</dbReference>
<dbReference type="EMBL" id="ML987193">
    <property type="protein sequence ID" value="KAF2251030.1"/>
    <property type="molecule type" value="Genomic_DNA"/>
</dbReference>
<evidence type="ECO:0000256" key="10">
    <source>
        <dbReference type="ARBA" id="ARBA00048605"/>
    </source>
</evidence>
<dbReference type="OrthoDB" id="8118055at2759"/>
<dbReference type="RefSeq" id="XP_033686034.1">
    <property type="nucleotide sequence ID" value="XM_033828658.1"/>
</dbReference>
<reference evidence="15" key="1">
    <citation type="journal article" date="2020" name="Stud. Mycol.">
        <title>101 Dothideomycetes genomes: a test case for predicting lifestyles and emergence of pathogens.</title>
        <authorList>
            <person name="Haridas S."/>
            <person name="Albert R."/>
            <person name="Binder M."/>
            <person name="Bloem J."/>
            <person name="Labutti K."/>
            <person name="Salamov A."/>
            <person name="Andreopoulos B."/>
            <person name="Baker S."/>
            <person name="Barry K."/>
            <person name="Bills G."/>
            <person name="Bluhm B."/>
            <person name="Cannon C."/>
            <person name="Castanera R."/>
            <person name="Culley D."/>
            <person name="Daum C."/>
            <person name="Ezra D."/>
            <person name="Gonzalez J."/>
            <person name="Henrissat B."/>
            <person name="Kuo A."/>
            <person name="Liang C."/>
            <person name="Lipzen A."/>
            <person name="Lutzoni F."/>
            <person name="Magnuson J."/>
            <person name="Mondo S."/>
            <person name="Nolan M."/>
            <person name="Ohm R."/>
            <person name="Pangilinan J."/>
            <person name="Park H.-J."/>
            <person name="Ramirez L."/>
            <person name="Alfaro M."/>
            <person name="Sun H."/>
            <person name="Tritt A."/>
            <person name="Yoshinaga Y."/>
            <person name="Zwiers L.-H."/>
            <person name="Turgeon B."/>
            <person name="Goodwin S."/>
            <person name="Spatafora J."/>
            <person name="Crous P."/>
            <person name="Grigoriev I."/>
        </authorList>
    </citation>
    <scope>NUCLEOTIDE SEQUENCE</scope>
    <source>
        <strain evidence="15">CBS 122368</strain>
    </source>
</reference>
<feature type="chain" id="PRO_5025365795" description="alpha-1,2-Mannosidase" evidence="14">
    <location>
        <begin position="21"/>
        <end position="562"/>
    </location>
</feature>
<dbReference type="PRINTS" id="PR00747">
    <property type="entry name" value="GLYHDRLASE47"/>
</dbReference>
<dbReference type="AlphaFoldDB" id="A0A6A6IN92"/>
<dbReference type="InterPro" id="IPR012341">
    <property type="entry name" value="6hp_glycosidase-like_sf"/>
</dbReference>
<organism evidence="15 16">
    <name type="scientific">Trematosphaeria pertusa</name>
    <dbReference type="NCBI Taxonomy" id="390896"/>
    <lineage>
        <taxon>Eukaryota</taxon>
        <taxon>Fungi</taxon>
        <taxon>Dikarya</taxon>
        <taxon>Ascomycota</taxon>
        <taxon>Pezizomycotina</taxon>
        <taxon>Dothideomycetes</taxon>
        <taxon>Pleosporomycetidae</taxon>
        <taxon>Pleosporales</taxon>
        <taxon>Massarineae</taxon>
        <taxon>Trematosphaeriaceae</taxon>
        <taxon>Trematosphaeria</taxon>
    </lineage>
</organism>
<feature type="disulfide bond" evidence="12">
    <location>
        <begin position="362"/>
        <end position="391"/>
    </location>
</feature>
<dbReference type="GO" id="GO:0005509">
    <property type="term" value="F:calcium ion binding"/>
    <property type="evidence" value="ECO:0007669"/>
    <property type="project" value="InterPro"/>
</dbReference>
<dbReference type="GO" id="GO:0004571">
    <property type="term" value="F:mannosyl-oligosaccharide 1,2-alpha-mannosidase activity"/>
    <property type="evidence" value="ECO:0007669"/>
    <property type="project" value="UniProtKB-EC"/>
</dbReference>
<keyword evidence="11" id="KW-0106">Calcium</keyword>
<keyword evidence="7" id="KW-0325">Glycoprotein</keyword>
<evidence type="ECO:0000313" key="16">
    <source>
        <dbReference type="Proteomes" id="UP000800094"/>
    </source>
</evidence>
<evidence type="ECO:0000256" key="9">
    <source>
        <dbReference type="ARBA" id="ARBA00047669"/>
    </source>
</evidence>